<reference evidence="1 2" key="1">
    <citation type="submission" date="2019-08" db="EMBL/GenBank/DDBJ databases">
        <title>Hyperibacter terrae gen. nov., sp. nov. and Hyperibacter viscosus sp. nov., two new members in the family Rhodospirillaceae isolated from the rhizosphere of Hypericum perforatum.</title>
        <authorList>
            <person name="Noviana Z."/>
        </authorList>
    </citation>
    <scope>NUCLEOTIDE SEQUENCE [LARGE SCALE GENOMIC DNA]</scope>
    <source>
        <strain evidence="1 2">R5959</strain>
    </source>
</reference>
<organism evidence="1 2">
    <name type="scientific">Hypericibacter adhaerens</name>
    <dbReference type="NCBI Taxonomy" id="2602016"/>
    <lineage>
        <taxon>Bacteria</taxon>
        <taxon>Pseudomonadati</taxon>
        <taxon>Pseudomonadota</taxon>
        <taxon>Alphaproteobacteria</taxon>
        <taxon>Rhodospirillales</taxon>
        <taxon>Dongiaceae</taxon>
        <taxon>Hypericibacter</taxon>
    </lineage>
</organism>
<protein>
    <submittedName>
        <fullName evidence="1">Uncharacterized protein</fullName>
    </submittedName>
</protein>
<dbReference type="Proteomes" id="UP000325797">
    <property type="component" value="Chromosome"/>
</dbReference>
<name>A0A5J6N6G4_9PROT</name>
<keyword evidence="2" id="KW-1185">Reference proteome</keyword>
<gene>
    <name evidence="1" type="ORF">FRZ61_44760</name>
</gene>
<proteinExistence type="predicted"/>
<evidence type="ECO:0000313" key="1">
    <source>
        <dbReference type="EMBL" id="QEX24535.1"/>
    </source>
</evidence>
<evidence type="ECO:0000313" key="2">
    <source>
        <dbReference type="Proteomes" id="UP000325797"/>
    </source>
</evidence>
<dbReference type="KEGG" id="hadh:FRZ61_44760"/>
<dbReference type="EMBL" id="CP042582">
    <property type="protein sequence ID" value="QEX24535.1"/>
    <property type="molecule type" value="Genomic_DNA"/>
</dbReference>
<sequence>MPLDIVTPPISSSIARQDRWQPRISRAEQPADTAAAGLAFETGKTAETPGVRSQPSGGSIAFLAQTLAQAGAGRLRAQAPVAAAKATQIAQRYELAESRDPILRSEPILFRVKA</sequence>
<accession>A0A5J6N6G4</accession>
<dbReference type="AlphaFoldDB" id="A0A5J6N6G4"/>